<dbReference type="OrthoDB" id="44230at2157"/>
<keyword evidence="3" id="KW-1185">Reference proteome</keyword>
<dbReference type="RefSeq" id="WP_148691102.1">
    <property type="nucleotide sequence ID" value="NZ_CP020477.1"/>
</dbReference>
<reference evidence="2 3" key="1">
    <citation type="submission" date="2017-03" db="EMBL/GenBank/DDBJ databases">
        <title>Sulfur activation and transportation mechanism of thermophilic Archaea Acidianus manzaensis YN-25.</title>
        <authorList>
            <person name="Ma Y."/>
            <person name="Yang Y."/>
            <person name="Xia J."/>
        </authorList>
    </citation>
    <scope>NUCLEOTIDE SEQUENCE [LARGE SCALE GENOMIC DNA]</scope>
    <source>
        <strain evidence="2 3">YN-25</strain>
    </source>
</reference>
<evidence type="ECO:0000313" key="3">
    <source>
        <dbReference type="Proteomes" id="UP000193404"/>
    </source>
</evidence>
<dbReference type="STRING" id="282676.B6F84_04355"/>
<dbReference type="AlphaFoldDB" id="A0A1W6JYJ2"/>
<gene>
    <name evidence="2" type="ORF">B6F84_04355</name>
</gene>
<accession>A0A1W6JYJ2</accession>
<feature type="transmembrane region" description="Helical" evidence="1">
    <location>
        <begin position="361"/>
        <end position="384"/>
    </location>
</feature>
<evidence type="ECO:0000313" key="2">
    <source>
        <dbReference type="EMBL" id="ARM75339.1"/>
    </source>
</evidence>
<proteinExistence type="predicted"/>
<evidence type="ECO:0000256" key="1">
    <source>
        <dbReference type="SAM" id="Phobius"/>
    </source>
</evidence>
<keyword evidence="1" id="KW-1133">Transmembrane helix</keyword>
<keyword evidence="1" id="KW-0472">Membrane</keyword>
<name>A0A1W6JYJ2_9CREN</name>
<sequence length="391" mass="43483">MKIKRHKIVLCNYYYFSFLILFTIILSSFLSLSVTSEPNYGCVEYTVYLGNFSTVKGSSLNYFSPISPSSIVMDSSGNVYVAAVNEIYILNSSGNIIRNISVSGAEYLYYYKGIILAASGTLPNYTLTLINSKNFSIIKTIILNTFPLSVSMVKNQIYIGTSNGIGELKGNKIEFITLTPGPVTSMLSVNGTLFASGYNLSRNYGFLDIIKDNKLFEIMIINNTFPNSLYYKNNILYIASDFEIIILNLNNNSIRYISIPGEEIQGIAIYNGHIYATADSLYGPDFVLVLNSTTVLSYIKVGITPIGIVYNNFSKLLFVSNFFDGTISIIGFNCSKTSTNTTESVVENNLISSIINVVYPMHLYLIQIVLASIIGVILLAYLIFRRAKERK</sequence>
<dbReference type="Proteomes" id="UP000193404">
    <property type="component" value="Chromosome"/>
</dbReference>
<dbReference type="KEGG" id="aman:B6F84_04355"/>
<protein>
    <submittedName>
        <fullName evidence="2">Uncharacterized protein</fullName>
    </submittedName>
</protein>
<keyword evidence="1" id="KW-0812">Transmembrane</keyword>
<organism evidence="2 3">
    <name type="scientific">Acidianus manzaensis</name>
    <dbReference type="NCBI Taxonomy" id="282676"/>
    <lineage>
        <taxon>Archaea</taxon>
        <taxon>Thermoproteota</taxon>
        <taxon>Thermoprotei</taxon>
        <taxon>Sulfolobales</taxon>
        <taxon>Sulfolobaceae</taxon>
        <taxon>Acidianus</taxon>
    </lineage>
</organism>
<dbReference type="EMBL" id="CP020477">
    <property type="protein sequence ID" value="ARM75339.1"/>
    <property type="molecule type" value="Genomic_DNA"/>
</dbReference>
<dbReference type="SUPFAM" id="SSF75011">
    <property type="entry name" value="3-carboxy-cis,cis-mucoante lactonizing enzyme"/>
    <property type="match status" value="1"/>
</dbReference>
<feature type="transmembrane region" description="Helical" evidence="1">
    <location>
        <begin position="12"/>
        <end position="32"/>
    </location>
</feature>
<dbReference type="GeneID" id="41590125"/>